<sequence>MAVSTLKEKNMRLPGTSTGSEAEIQQCVPASGLHKGSQKHHTELAMLKIIRGLDPINLVWFLESFEHKWYSCLAFERLDMNLHQLLNDSPGNPLSLEEIKPITQQLLSALKSLKTVGVITLISNLRTSCC</sequence>
<keyword evidence="2" id="KW-1185">Reference proteome</keyword>
<dbReference type="Proteomes" id="UP001057452">
    <property type="component" value="Chromosome 22"/>
</dbReference>
<organism evidence="1 2">
    <name type="scientific">Chaenocephalus aceratus</name>
    <name type="common">Blackfin icefish</name>
    <name type="synonym">Chaenichthys aceratus</name>
    <dbReference type="NCBI Taxonomy" id="36190"/>
    <lineage>
        <taxon>Eukaryota</taxon>
        <taxon>Metazoa</taxon>
        <taxon>Chordata</taxon>
        <taxon>Craniata</taxon>
        <taxon>Vertebrata</taxon>
        <taxon>Euteleostomi</taxon>
        <taxon>Actinopterygii</taxon>
        <taxon>Neopterygii</taxon>
        <taxon>Teleostei</taxon>
        <taxon>Neoteleostei</taxon>
        <taxon>Acanthomorphata</taxon>
        <taxon>Eupercaria</taxon>
        <taxon>Perciformes</taxon>
        <taxon>Notothenioidei</taxon>
        <taxon>Channichthyidae</taxon>
        <taxon>Chaenocephalus</taxon>
    </lineage>
</organism>
<dbReference type="EMBL" id="CM043806">
    <property type="protein sequence ID" value="KAI4812618.1"/>
    <property type="molecule type" value="Genomic_DNA"/>
</dbReference>
<evidence type="ECO:0000313" key="2">
    <source>
        <dbReference type="Proteomes" id="UP001057452"/>
    </source>
</evidence>
<protein>
    <submittedName>
        <fullName evidence="1">Uncharacterized protein</fullName>
    </submittedName>
</protein>
<comment type="caution">
    <text evidence="1">The sequence shown here is derived from an EMBL/GenBank/DDBJ whole genome shotgun (WGS) entry which is preliminary data.</text>
</comment>
<accession>A0ACB9WGU5</accession>
<gene>
    <name evidence="1" type="ORF">KUCAC02_023988</name>
</gene>
<proteinExistence type="predicted"/>
<reference evidence="1" key="1">
    <citation type="submission" date="2022-05" db="EMBL/GenBank/DDBJ databases">
        <title>Chromosome-level genome of Chaenocephalus aceratus.</title>
        <authorList>
            <person name="Park H."/>
        </authorList>
    </citation>
    <scope>NUCLEOTIDE SEQUENCE</scope>
    <source>
        <strain evidence="1">KU_202001</strain>
    </source>
</reference>
<evidence type="ECO:0000313" key="1">
    <source>
        <dbReference type="EMBL" id="KAI4812618.1"/>
    </source>
</evidence>
<name>A0ACB9WGU5_CHAAC</name>